<feature type="domain" description="PAC" evidence="18">
    <location>
        <begin position="219"/>
        <end position="271"/>
    </location>
</feature>
<evidence type="ECO:0000256" key="8">
    <source>
        <dbReference type="ARBA" id="ARBA00022643"/>
    </source>
</evidence>
<dbReference type="PANTHER" id="PTHR41523">
    <property type="entry name" value="TWO-COMPONENT SYSTEM SENSOR PROTEIN"/>
    <property type="match status" value="1"/>
</dbReference>
<evidence type="ECO:0000256" key="11">
    <source>
        <dbReference type="ARBA" id="ARBA00022741"/>
    </source>
</evidence>
<evidence type="ECO:0000259" key="18">
    <source>
        <dbReference type="PROSITE" id="PS50113"/>
    </source>
</evidence>
<dbReference type="InterPro" id="IPR000700">
    <property type="entry name" value="PAS-assoc_C"/>
</dbReference>
<dbReference type="Pfam" id="PF13426">
    <property type="entry name" value="PAS_9"/>
    <property type="match status" value="2"/>
</dbReference>
<dbReference type="RefSeq" id="WP_245426517.1">
    <property type="nucleotide sequence ID" value="NZ_QPJM01000020.1"/>
</dbReference>
<keyword evidence="4" id="KW-0600">Photoreceptor protein</keyword>
<keyword evidence="14" id="KW-0157">Chromophore</keyword>
<evidence type="ECO:0000256" key="3">
    <source>
        <dbReference type="ARBA" id="ARBA00021740"/>
    </source>
</evidence>
<comment type="caution">
    <text evidence="19">The sequence shown here is derived from an EMBL/GenBank/DDBJ whole genome shotgun (WGS) entry which is preliminary data.</text>
</comment>
<feature type="domain" description="PAC" evidence="18">
    <location>
        <begin position="97"/>
        <end position="149"/>
    </location>
</feature>
<dbReference type="SMART" id="SM00091">
    <property type="entry name" value="PAS"/>
    <property type="match status" value="2"/>
</dbReference>
<evidence type="ECO:0000256" key="15">
    <source>
        <dbReference type="ARBA" id="ARBA00023026"/>
    </source>
</evidence>
<proteinExistence type="predicted"/>
<evidence type="ECO:0000256" key="12">
    <source>
        <dbReference type="ARBA" id="ARBA00022777"/>
    </source>
</evidence>
<dbReference type="Pfam" id="PF07536">
    <property type="entry name" value="HWE_HK"/>
    <property type="match status" value="1"/>
</dbReference>
<evidence type="ECO:0000259" key="17">
    <source>
        <dbReference type="PROSITE" id="PS50112"/>
    </source>
</evidence>
<evidence type="ECO:0000256" key="16">
    <source>
        <dbReference type="ARBA" id="ARBA00023170"/>
    </source>
</evidence>
<dbReference type="EMBL" id="QPJM01000020">
    <property type="protein sequence ID" value="RCW78989.1"/>
    <property type="molecule type" value="Genomic_DNA"/>
</dbReference>
<dbReference type="AlphaFoldDB" id="A0A368YH51"/>
<name>A0A368YH51_9HYPH</name>
<organism evidence="19 20">
    <name type="scientific">Phyllobacterium bourgognense</name>
    <dbReference type="NCBI Taxonomy" id="314236"/>
    <lineage>
        <taxon>Bacteria</taxon>
        <taxon>Pseudomonadati</taxon>
        <taxon>Pseudomonadota</taxon>
        <taxon>Alphaproteobacteria</taxon>
        <taxon>Hyphomicrobiales</taxon>
        <taxon>Phyllobacteriaceae</taxon>
        <taxon>Phyllobacterium</taxon>
    </lineage>
</organism>
<keyword evidence="13" id="KW-0067">ATP-binding</keyword>
<comment type="catalytic activity">
    <reaction evidence="1">
        <text>ATP + protein L-histidine = ADP + protein N-phospho-L-histidine.</text>
        <dbReference type="EC" id="2.7.13.3"/>
    </reaction>
</comment>
<dbReference type="NCBIfam" id="TIGR00229">
    <property type="entry name" value="sensory_box"/>
    <property type="match status" value="2"/>
</dbReference>
<keyword evidence="5" id="KW-0597">Phosphoprotein</keyword>
<keyword evidence="15" id="KW-0843">Virulence</keyword>
<feature type="domain" description="PAS" evidence="17">
    <location>
        <begin position="146"/>
        <end position="216"/>
    </location>
</feature>
<evidence type="ECO:0000256" key="6">
    <source>
        <dbReference type="ARBA" id="ARBA00022606"/>
    </source>
</evidence>
<evidence type="ECO:0000256" key="10">
    <source>
        <dbReference type="ARBA" id="ARBA00022737"/>
    </source>
</evidence>
<dbReference type="InterPro" id="IPR011102">
    <property type="entry name" value="Sig_transdc_His_kinase_HWE"/>
</dbReference>
<dbReference type="Gene3D" id="3.30.450.20">
    <property type="entry name" value="PAS domain"/>
    <property type="match status" value="2"/>
</dbReference>
<evidence type="ECO:0000313" key="19">
    <source>
        <dbReference type="EMBL" id="RCW78989.1"/>
    </source>
</evidence>
<dbReference type="InterPro" id="IPR000014">
    <property type="entry name" value="PAS"/>
</dbReference>
<dbReference type="PROSITE" id="PS50112">
    <property type="entry name" value="PAS"/>
    <property type="match status" value="1"/>
</dbReference>
<evidence type="ECO:0000313" key="20">
    <source>
        <dbReference type="Proteomes" id="UP000253324"/>
    </source>
</evidence>
<dbReference type="SUPFAM" id="SSF55785">
    <property type="entry name" value="PYP-like sensor domain (PAS domain)"/>
    <property type="match status" value="2"/>
</dbReference>
<keyword evidence="20" id="KW-1185">Reference proteome</keyword>
<keyword evidence="12" id="KW-0418">Kinase</keyword>
<evidence type="ECO:0000256" key="7">
    <source>
        <dbReference type="ARBA" id="ARBA00022630"/>
    </source>
</evidence>
<evidence type="ECO:0000256" key="2">
    <source>
        <dbReference type="ARBA" id="ARBA00012438"/>
    </source>
</evidence>
<accession>A0A368YH51</accession>
<dbReference type="GO" id="GO:0005524">
    <property type="term" value="F:ATP binding"/>
    <property type="evidence" value="ECO:0007669"/>
    <property type="project" value="UniProtKB-KW"/>
</dbReference>
<keyword evidence="9" id="KW-0808">Transferase</keyword>
<evidence type="ECO:0000256" key="9">
    <source>
        <dbReference type="ARBA" id="ARBA00022679"/>
    </source>
</evidence>
<evidence type="ECO:0000256" key="13">
    <source>
        <dbReference type="ARBA" id="ARBA00022840"/>
    </source>
</evidence>
<keyword evidence="16" id="KW-0675">Receptor</keyword>
<dbReference type="Proteomes" id="UP000253324">
    <property type="component" value="Unassembled WGS sequence"/>
</dbReference>
<dbReference type="SMART" id="SM00911">
    <property type="entry name" value="HWE_HK"/>
    <property type="match status" value="1"/>
</dbReference>
<sequence>MDIAQSNLSSSLAALHSMDSFSRDSLIMELPIPVYTTDKSGIITFYNRAAAKFWGREPRIGEEHWCGSWKLYWPDGTPMQHDECPLAMSLREGRDVRGLEAIAGRPDGSRVAFRPFPVLLRDNSGEVVGAMNMLVDLTEQKHNEESAQHLAAIVESSDDAIVSKTLAGIVRSWNRGAERVFGYTAEEMIGRSITTIIPAERLGEEASIVDRIRKGERLDHYETIRLRKDGVRIHVSLTISPVKDSTGRIVGASKIARDITERKEKEERIVMLMREVNHRVKNQYAVILSMIRETGNRTGDSTEFEQQVRERIMALARSHDLLVHAEWRGATVSDLLLAQTKPFGDESSVAISGPLIVLQPNAVQYLGIAFHELATNSAKYGVFSADQGNIAVDWYVGDDGKTFYLTWTESDGPPVRLGRTHGFGKIVLERVTPLSLGGTGTLEQTPKRLVWTLRAPMENIAASITDQAYKAHS</sequence>
<evidence type="ECO:0000256" key="5">
    <source>
        <dbReference type="ARBA" id="ARBA00022553"/>
    </source>
</evidence>
<dbReference type="CDD" id="cd00130">
    <property type="entry name" value="PAS"/>
    <property type="match status" value="2"/>
</dbReference>
<keyword evidence="10" id="KW-0677">Repeat</keyword>
<keyword evidence="6" id="KW-0716">Sensory transduction</keyword>
<gene>
    <name evidence="19" type="ORF">C7476_12047</name>
</gene>
<dbReference type="GO" id="GO:0009881">
    <property type="term" value="F:photoreceptor activity"/>
    <property type="evidence" value="ECO:0007669"/>
    <property type="project" value="UniProtKB-KW"/>
</dbReference>
<keyword evidence="11" id="KW-0547">Nucleotide-binding</keyword>
<dbReference type="InterPro" id="IPR035965">
    <property type="entry name" value="PAS-like_dom_sf"/>
</dbReference>
<dbReference type="GO" id="GO:0004673">
    <property type="term" value="F:protein histidine kinase activity"/>
    <property type="evidence" value="ECO:0007669"/>
    <property type="project" value="UniProtKB-EC"/>
</dbReference>
<dbReference type="EC" id="2.7.13.3" evidence="2"/>
<dbReference type="PANTHER" id="PTHR41523:SF8">
    <property type="entry name" value="ETHYLENE RESPONSE SENSOR PROTEIN"/>
    <property type="match status" value="1"/>
</dbReference>
<evidence type="ECO:0000256" key="4">
    <source>
        <dbReference type="ARBA" id="ARBA00022543"/>
    </source>
</evidence>
<protein>
    <recommendedName>
        <fullName evidence="3">Blue-light-activated histidine kinase</fullName>
        <ecNumber evidence="2">2.7.13.3</ecNumber>
    </recommendedName>
</protein>
<evidence type="ECO:0000256" key="14">
    <source>
        <dbReference type="ARBA" id="ARBA00022991"/>
    </source>
</evidence>
<dbReference type="SMART" id="SM00086">
    <property type="entry name" value="PAC"/>
    <property type="match status" value="1"/>
</dbReference>
<dbReference type="PROSITE" id="PS50113">
    <property type="entry name" value="PAC"/>
    <property type="match status" value="2"/>
</dbReference>
<keyword evidence="8" id="KW-0288">FMN</keyword>
<reference evidence="19 20" key="1">
    <citation type="submission" date="2018-07" db="EMBL/GenBank/DDBJ databases">
        <title>Genomic Encyclopedia of Type Strains, Phase III (KMG-III): the genomes of soil and plant-associated and newly described type strains.</title>
        <authorList>
            <person name="Whitman W."/>
        </authorList>
    </citation>
    <scope>NUCLEOTIDE SEQUENCE [LARGE SCALE GENOMIC DNA]</scope>
    <source>
        <strain evidence="19 20">31-25a</strain>
    </source>
</reference>
<evidence type="ECO:0000256" key="1">
    <source>
        <dbReference type="ARBA" id="ARBA00000085"/>
    </source>
</evidence>
<dbReference type="InterPro" id="IPR001610">
    <property type="entry name" value="PAC"/>
</dbReference>
<keyword evidence="7" id="KW-0285">Flavoprotein</keyword>